<dbReference type="Gene3D" id="3.40.50.300">
    <property type="entry name" value="P-loop containing nucleotide triphosphate hydrolases"/>
    <property type="match status" value="2"/>
</dbReference>
<dbReference type="PANTHER" id="PTHR32182">
    <property type="entry name" value="DNA REPLICATION AND REPAIR PROTEIN RECF"/>
    <property type="match status" value="1"/>
</dbReference>
<dbReference type="Gene3D" id="3.20.20.140">
    <property type="entry name" value="Metal-dependent hydrolases"/>
    <property type="match status" value="1"/>
</dbReference>
<feature type="region of interest" description="Disordered" evidence="1">
    <location>
        <begin position="511"/>
        <end position="537"/>
    </location>
</feature>
<dbReference type="InterPro" id="IPR027417">
    <property type="entry name" value="P-loop_NTPase"/>
</dbReference>
<dbReference type="Pfam" id="PF02463">
    <property type="entry name" value="SMC_N"/>
    <property type="match status" value="1"/>
</dbReference>
<dbReference type="InterPro" id="IPR016195">
    <property type="entry name" value="Pol/histidinol_Pase-like"/>
</dbReference>
<evidence type="ECO:0000256" key="1">
    <source>
        <dbReference type="SAM" id="MobiDB-lite"/>
    </source>
</evidence>
<evidence type="ECO:0000313" key="3">
    <source>
        <dbReference type="EMBL" id="MFC3053280.1"/>
    </source>
</evidence>
<dbReference type="SUPFAM" id="SSF52540">
    <property type="entry name" value="P-loop containing nucleoside triphosphate hydrolases"/>
    <property type="match status" value="1"/>
</dbReference>
<name>A0ABV7D9H5_9PROT</name>
<evidence type="ECO:0000259" key="2">
    <source>
        <dbReference type="Pfam" id="PF02463"/>
    </source>
</evidence>
<dbReference type="Proteomes" id="UP001595444">
    <property type="component" value="Unassembled WGS sequence"/>
</dbReference>
<sequence>MSIVKETCGSVWRRWDLHLHSPGTKLSDAYGGEVDENGNTDDETWDAYLKALEDSEVQVFGITDYFCFDSYFETIKRYKKKFPEGQKVFFPNIEFRLTDNISSSGKHVHTHVIFDHDPAVCNERKFSEFLTALTTHISQGDVDVKCSNLSGKQYEAATISMRDLKKALKDTFGNENLYLIVTAANNDGLRMADTQSSRSLSISDELDKASHAFFGSGINTNYFLQTTRYEDDAEALPKPVFSGSDAHSFDDLKRLTGDERNFPPTWVKADTTFRGLLQTLYEPKARVYIGDTPSVLVQQSREATRFISKLEISPIAGYSGANGVWFENVSIEFNPELTAVIGNKGSGKSAIADIIALLGDSRQESNFSFLANSRGNKKFRTKGYAENFLGKLTWKNGTEQERALDLSIDPTSPERVKYLPQNYFETLTNEIEVNDFRREIEDVVFSHVEDSDRMGKSSFADLEDFKTTQAKQDISSLKVKIRELNIEIVELEKKAAPSFKKSIEKQLKAKEDERHALEQSKPKEVPKPAEETEEQREINTELTVAGDVLSGIVLKGRAAANQLSSLKVNRQKLVDLKESVSSLSSSLTVRRAEIVSLCNELQLDADNIFKYNIDTSSIDKKISDVSQEIGALVKDNNLTIDEKTDFQKISSIPDLHAAHKFVETKIKALKETLSAPHRKYQTYVQSVKEISAKLQELKGDPASPQLGTINYFKAQLSEIENVLTQKIKDKVAERETLSKGIFEAKTKVRSFYEGLKKRVETRLADINTDEFTVTIDASFVPTGGFEETFFHFVNQAVVGEFRGTEAGRKKLQSIMADVNWNDADSILVFINEVIETLKKHPFEAQVKNIKELYDFLFSFEFFDAKYELRLGGKNLNQLSPGEKGLLLLVFYLHLDKEKTPLIIDQPEDNLDNDSIFSVLATCIREAKKSRQVILVTHNPNLAVGADAEQILFVKLEKHKNYKFLYESGAIENPKTNGHIVKVLEGSRPAFVQRRLKYHIR</sequence>
<dbReference type="InterPro" id="IPR003395">
    <property type="entry name" value="RecF/RecN/SMC_N"/>
</dbReference>
<keyword evidence="4" id="KW-1185">Reference proteome</keyword>
<dbReference type="RefSeq" id="WP_194214565.1">
    <property type="nucleotide sequence ID" value="NZ_CP061205.1"/>
</dbReference>
<feature type="domain" description="RecF/RecN/SMC N-terminal" evidence="2">
    <location>
        <begin position="327"/>
        <end position="947"/>
    </location>
</feature>
<reference evidence="4" key="1">
    <citation type="journal article" date="2019" name="Int. J. Syst. Evol. Microbiol.">
        <title>The Global Catalogue of Microorganisms (GCM) 10K type strain sequencing project: providing services to taxonomists for standard genome sequencing and annotation.</title>
        <authorList>
            <consortium name="The Broad Institute Genomics Platform"/>
            <consortium name="The Broad Institute Genome Sequencing Center for Infectious Disease"/>
            <person name="Wu L."/>
            <person name="Ma J."/>
        </authorList>
    </citation>
    <scope>NUCLEOTIDE SEQUENCE [LARGE SCALE GENOMIC DNA]</scope>
    <source>
        <strain evidence="4">KCTC 62164</strain>
    </source>
</reference>
<proteinExistence type="predicted"/>
<dbReference type="EMBL" id="JBHRSL010000018">
    <property type="protein sequence ID" value="MFC3053280.1"/>
    <property type="molecule type" value="Genomic_DNA"/>
</dbReference>
<protein>
    <submittedName>
        <fullName evidence="3">TrlF family AAA-like ATPase</fullName>
    </submittedName>
</protein>
<dbReference type="SUPFAM" id="SSF89550">
    <property type="entry name" value="PHP domain-like"/>
    <property type="match status" value="1"/>
</dbReference>
<evidence type="ECO:0000313" key="4">
    <source>
        <dbReference type="Proteomes" id="UP001595444"/>
    </source>
</evidence>
<dbReference type="InterPro" id="IPR054787">
    <property type="entry name" value="TrlF_ATPase"/>
</dbReference>
<dbReference type="PANTHER" id="PTHR32182:SF22">
    <property type="entry name" value="ATP-DEPENDENT ENDONUCLEASE, OLD FAMILY-RELATED"/>
    <property type="match status" value="1"/>
</dbReference>
<comment type="caution">
    <text evidence="3">The sequence shown here is derived from an EMBL/GenBank/DDBJ whole genome shotgun (WGS) entry which is preliminary data.</text>
</comment>
<organism evidence="3 4">
    <name type="scientific">Kordiimonas pumila</name>
    <dbReference type="NCBI Taxonomy" id="2161677"/>
    <lineage>
        <taxon>Bacteria</taxon>
        <taxon>Pseudomonadati</taxon>
        <taxon>Pseudomonadota</taxon>
        <taxon>Alphaproteobacteria</taxon>
        <taxon>Kordiimonadales</taxon>
        <taxon>Kordiimonadaceae</taxon>
        <taxon>Kordiimonas</taxon>
    </lineage>
</organism>
<dbReference type="NCBIfam" id="NF045780">
    <property type="entry name" value="TrlF_fam_ATP"/>
    <property type="match status" value="1"/>
</dbReference>
<gene>
    <name evidence="3" type="ORF">ACFOKA_15355</name>
</gene>
<accession>A0ABV7D9H5</accession>